<dbReference type="Pfam" id="PF00293">
    <property type="entry name" value="NUDIX"/>
    <property type="match status" value="1"/>
</dbReference>
<protein>
    <submittedName>
        <fullName evidence="3">NUDIX hydrolase</fullName>
    </submittedName>
</protein>
<dbReference type="CDD" id="cd03424">
    <property type="entry name" value="NUDIX_ADPRase_Nudt5_UGPPase_Nudt14"/>
    <property type="match status" value="1"/>
</dbReference>
<dbReference type="PANTHER" id="PTHR11839">
    <property type="entry name" value="UDP/ADP-SUGAR PYROPHOSPHATASE"/>
    <property type="match status" value="1"/>
</dbReference>
<dbReference type="GO" id="GO:0019693">
    <property type="term" value="P:ribose phosphate metabolic process"/>
    <property type="evidence" value="ECO:0007669"/>
    <property type="project" value="TreeGrafter"/>
</dbReference>
<dbReference type="InterPro" id="IPR000086">
    <property type="entry name" value="NUDIX_hydrolase_dom"/>
</dbReference>
<organism evidence="3 4">
    <name type="scientific">Glacieibacterium arshaanense</name>
    <dbReference type="NCBI Taxonomy" id="2511025"/>
    <lineage>
        <taxon>Bacteria</taxon>
        <taxon>Pseudomonadati</taxon>
        <taxon>Pseudomonadota</taxon>
        <taxon>Alphaproteobacteria</taxon>
        <taxon>Sphingomonadales</taxon>
        <taxon>Sphingosinicellaceae</taxon>
        <taxon>Glacieibacterium</taxon>
    </lineage>
</organism>
<sequence length="165" mass="17792">MTLQWRGKFLEVHREGTWEYAARTRSIGAAVILAVTDAREIVLVEQFRVPFGRPCIELPAGLVGDEVAGEGEAASAARELHEETGFEAAHWEDLGEFATSPGMSSESFRLFRATGLTRTGTGGGTPEEAISVHVVALSDLPDWLAAQRQRGCVIDCRLVVGLGLV</sequence>
<dbReference type="Proteomes" id="UP000297737">
    <property type="component" value="Unassembled WGS sequence"/>
</dbReference>
<dbReference type="PANTHER" id="PTHR11839:SF1">
    <property type="entry name" value="ADP-SUGAR PYROPHOSPHATASE"/>
    <property type="match status" value="1"/>
</dbReference>
<accession>A0A4Y9EMT2</accession>
<reference evidence="3 4" key="1">
    <citation type="submission" date="2019-02" db="EMBL/GenBank/DDBJ databases">
        <title>Polymorphobacter sp. isolated from the lake at the Tibet of China.</title>
        <authorList>
            <person name="Li A."/>
        </authorList>
    </citation>
    <scope>NUCLEOTIDE SEQUENCE [LARGE SCALE GENOMIC DNA]</scope>
    <source>
        <strain evidence="3 4">DJ1R-1</strain>
    </source>
</reference>
<evidence type="ECO:0000256" key="1">
    <source>
        <dbReference type="ARBA" id="ARBA00022801"/>
    </source>
</evidence>
<dbReference type="PROSITE" id="PS51462">
    <property type="entry name" value="NUDIX"/>
    <property type="match status" value="1"/>
</dbReference>
<dbReference type="OrthoDB" id="9794310at2"/>
<gene>
    <name evidence="3" type="ORF">EUV02_08075</name>
</gene>
<name>A0A4Y9EMT2_9SPHN</name>
<dbReference type="Gene3D" id="3.90.79.10">
    <property type="entry name" value="Nucleoside Triphosphate Pyrophosphohydrolase"/>
    <property type="match status" value="1"/>
</dbReference>
<evidence type="ECO:0000259" key="2">
    <source>
        <dbReference type="PROSITE" id="PS51462"/>
    </source>
</evidence>
<proteinExistence type="predicted"/>
<keyword evidence="4" id="KW-1185">Reference proteome</keyword>
<evidence type="ECO:0000313" key="3">
    <source>
        <dbReference type="EMBL" id="TFU03143.1"/>
    </source>
</evidence>
<feature type="domain" description="Nudix hydrolase" evidence="2">
    <location>
        <begin position="24"/>
        <end position="158"/>
    </location>
</feature>
<dbReference type="RefSeq" id="WP_135245735.1">
    <property type="nucleotide sequence ID" value="NZ_SIHO01000002.1"/>
</dbReference>
<dbReference type="EMBL" id="SIHO01000002">
    <property type="protein sequence ID" value="TFU03143.1"/>
    <property type="molecule type" value="Genomic_DNA"/>
</dbReference>
<dbReference type="AlphaFoldDB" id="A0A4Y9EMT2"/>
<dbReference type="GO" id="GO:0006753">
    <property type="term" value="P:nucleoside phosphate metabolic process"/>
    <property type="evidence" value="ECO:0007669"/>
    <property type="project" value="TreeGrafter"/>
</dbReference>
<evidence type="ECO:0000313" key="4">
    <source>
        <dbReference type="Proteomes" id="UP000297737"/>
    </source>
</evidence>
<comment type="caution">
    <text evidence="3">The sequence shown here is derived from an EMBL/GenBank/DDBJ whole genome shotgun (WGS) entry which is preliminary data.</text>
</comment>
<dbReference type="InterPro" id="IPR015797">
    <property type="entry name" value="NUDIX_hydrolase-like_dom_sf"/>
</dbReference>
<keyword evidence="1 3" id="KW-0378">Hydrolase</keyword>
<dbReference type="SUPFAM" id="SSF55811">
    <property type="entry name" value="Nudix"/>
    <property type="match status" value="1"/>
</dbReference>
<dbReference type="GO" id="GO:0016787">
    <property type="term" value="F:hydrolase activity"/>
    <property type="evidence" value="ECO:0007669"/>
    <property type="project" value="UniProtKB-KW"/>
</dbReference>